<protein>
    <submittedName>
        <fullName evidence="1">Uncharacterized protein</fullName>
    </submittedName>
</protein>
<evidence type="ECO:0000313" key="2">
    <source>
        <dbReference type="Proteomes" id="UP000011135"/>
    </source>
</evidence>
<accession>L8JRV5</accession>
<organism evidence="1 2">
    <name type="scientific">Fulvivirga imtechensis AK7</name>
    <dbReference type="NCBI Taxonomy" id="1237149"/>
    <lineage>
        <taxon>Bacteria</taxon>
        <taxon>Pseudomonadati</taxon>
        <taxon>Bacteroidota</taxon>
        <taxon>Cytophagia</taxon>
        <taxon>Cytophagales</taxon>
        <taxon>Fulvivirgaceae</taxon>
        <taxon>Fulvivirga</taxon>
    </lineage>
</organism>
<reference evidence="1 2" key="1">
    <citation type="submission" date="2012-12" db="EMBL/GenBank/DDBJ databases">
        <title>Genome assembly of Fulvivirga imtechensis AK7.</title>
        <authorList>
            <person name="Nupur N."/>
            <person name="Khatri I."/>
            <person name="Kumar R."/>
            <person name="Subramanian S."/>
            <person name="Pinnaka A."/>
        </authorList>
    </citation>
    <scope>NUCLEOTIDE SEQUENCE [LARGE SCALE GENOMIC DNA]</scope>
    <source>
        <strain evidence="1 2">AK7</strain>
    </source>
</reference>
<evidence type="ECO:0000313" key="1">
    <source>
        <dbReference type="EMBL" id="ELR71691.1"/>
    </source>
</evidence>
<dbReference type="AlphaFoldDB" id="L8JRV5"/>
<sequence length="42" mass="4571">MHFIISSAFSSFFGTPNGQANTQLEQPMHLDVLAECTTPKSS</sequence>
<dbReference type="STRING" id="1237149.C900_02276"/>
<dbReference type="EMBL" id="AMZN01000033">
    <property type="protein sequence ID" value="ELR71691.1"/>
    <property type="molecule type" value="Genomic_DNA"/>
</dbReference>
<comment type="caution">
    <text evidence="1">The sequence shown here is derived from an EMBL/GenBank/DDBJ whole genome shotgun (WGS) entry which is preliminary data.</text>
</comment>
<proteinExistence type="predicted"/>
<keyword evidence="2" id="KW-1185">Reference proteome</keyword>
<name>L8JRV5_9BACT</name>
<dbReference type="Proteomes" id="UP000011135">
    <property type="component" value="Unassembled WGS sequence"/>
</dbReference>
<gene>
    <name evidence="1" type="ORF">C900_02276</name>
</gene>